<evidence type="ECO:0000313" key="2">
    <source>
        <dbReference type="EMBL" id="BCR87531.1"/>
    </source>
</evidence>
<evidence type="ECO:0000313" key="3">
    <source>
        <dbReference type="Proteomes" id="UP000637239"/>
    </source>
</evidence>
<evidence type="ECO:0000259" key="1">
    <source>
        <dbReference type="Pfam" id="PF13577"/>
    </source>
</evidence>
<dbReference type="EMBL" id="AP024419">
    <property type="protein sequence ID" value="BCR87531.1"/>
    <property type="molecule type" value="Genomic_DNA"/>
</dbReference>
<dbReference type="InterPro" id="IPR037401">
    <property type="entry name" value="SnoaL-like"/>
</dbReference>
<protein>
    <recommendedName>
        <fullName evidence="1">SnoaL-like domain-containing protein</fullName>
    </recommendedName>
</protein>
<dbReference type="GeneID" id="66981890"/>
<dbReference type="KEGG" id="ache:ACHE_40095A"/>
<organism evidence="2 3">
    <name type="scientific">Aspergillus chevalieri</name>
    <name type="common">Eurotium chevalieri</name>
    <dbReference type="NCBI Taxonomy" id="182096"/>
    <lineage>
        <taxon>Eukaryota</taxon>
        <taxon>Fungi</taxon>
        <taxon>Dikarya</taxon>
        <taxon>Ascomycota</taxon>
        <taxon>Pezizomycotina</taxon>
        <taxon>Eurotiomycetes</taxon>
        <taxon>Eurotiomycetidae</taxon>
        <taxon>Eurotiales</taxon>
        <taxon>Aspergillaceae</taxon>
        <taxon>Aspergillus</taxon>
        <taxon>Aspergillus subgen. Aspergillus</taxon>
    </lineage>
</organism>
<dbReference type="SUPFAM" id="SSF54427">
    <property type="entry name" value="NTF2-like"/>
    <property type="match status" value="1"/>
</dbReference>
<gene>
    <name evidence="2" type="ORF">ACHE_40095A</name>
</gene>
<dbReference type="AlphaFoldDB" id="A0A7R7ZNG8"/>
<accession>A0A7R7ZNG8</accession>
<keyword evidence="3" id="KW-1185">Reference proteome</keyword>
<dbReference type="Gene3D" id="3.10.450.50">
    <property type="match status" value="1"/>
</dbReference>
<name>A0A7R7ZNG8_ASPCH</name>
<dbReference type="InterPro" id="IPR032710">
    <property type="entry name" value="NTF2-like_dom_sf"/>
</dbReference>
<dbReference type="Pfam" id="PF13577">
    <property type="entry name" value="SnoaL_4"/>
    <property type="match status" value="1"/>
</dbReference>
<reference evidence="2" key="2">
    <citation type="submission" date="2021-02" db="EMBL/GenBank/DDBJ databases">
        <title>Aspergillus chevalieri M1 genome sequence.</title>
        <authorList>
            <person name="Kadooka C."/>
            <person name="Mori K."/>
            <person name="Futagami T."/>
        </authorList>
    </citation>
    <scope>NUCLEOTIDE SEQUENCE</scope>
    <source>
        <strain evidence="2">M1</strain>
    </source>
</reference>
<reference evidence="2" key="1">
    <citation type="submission" date="2021-01" db="EMBL/GenBank/DDBJ databases">
        <authorList>
            <consortium name="Aspergillus chevalieri M1 genome sequencing consortium"/>
            <person name="Kazuki M."/>
            <person name="Futagami T."/>
        </authorList>
    </citation>
    <scope>NUCLEOTIDE SEQUENCE</scope>
    <source>
        <strain evidence="2">M1</strain>
    </source>
</reference>
<feature type="domain" description="SnoaL-like" evidence="1">
    <location>
        <begin position="24"/>
        <end position="122"/>
    </location>
</feature>
<dbReference type="Proteomes" id="UP000637239">
    <property type="component" value="Chromosome 4"/>
</dbReference>
<proteinExistence type="predicted"/>
<dbReference type="RefSeq" id="XP_043136053.1">
    <property type="nucleotide sequence ID" value="XM_043278256.1"/>
</dbReference>
<sequence length="275" mass="31166">MAYNGTAKETEPNTWLHLNGTADQILDRYCVSELVRGWPLYVDYSEWKNYRACFADDAWVLTLCSGGSQPIDNFVKNSQTGRKNGVFMAHRELGTLVDLNPSTNRAVGKMKVTITQRFIDPSTKIEYDVDCDARFIMYCLKTPAPANTGSPVPGTGLGPRANSGGWKIQYVKLIYEKDKVVSVDGKTVPTFPKEELDQYPYAHRYLAAARARQGEHPRKDMPTLIETEQFWNMYHAIDEWLNGQDVKKTLGIRVDVYKYGALTGTRDCDRYLNLA</sequence>